<dbReference type="OrthoDB" id="3868919at2"/>
<dbReference type="EMBL" id="LAVA02000066">
    <property type="protein sequence ID" value="OIJ65012.1"/>
    <property type="molecule type" value="Genomic_DNA"/>
</dbReference>
<proteinExistence type="predicted"/>
<dbReference type="Gene3D" id="3.10.450.50">
    <property type="match status" value="1"/>
</dbReference>
<dbReference type="STRING" id="1428628.WN71_025770"/>
<name>A0A1J4NU03_9ACTN</name>
<accession>A0A1J4NU03</accession>
<protein>
    <recommendedName>
        <fullName evidence="2">SnoaL-like domain-containing protein</fullName>
    </recommendedName>
</protein>
<comment type="caution">
    <text evidence="3">The sequence shown here is derived from an EMBL/GenBank/DDBJ whole genome shotgun (WGS) entry which is preliminary data.</text>
</comment>
<reference evidence="3" key="1">
    <citation type="submission" date="2016-10" db="EMBL/GenBank/DDBJ databases">
        <title>Genome sequence of Streptomyces mangrovisoli MUSC 149.</title>
        <authorList>
            <person name="Lee L.-H."/>
            <person name="Ser H.-L."/>
        </authorList>
    </citation>
    <scope>NUCLEOTIDE SEQUENCE [LARGE SCALE GENOMIC DNA]</scope>
    <source>
        <strain evidence="3">MUSC 149</strain>
    </source>
</reference>
<keyword evidence="4" id="KW-1185">Reference proteome</keyword>
<sequence>MEHTEDLALRIERLEAVVEVQNVMSKYEYLHSAYMNDRIVELFADRDDIVIDMPFGRWYGKDAARRCFGVAFGEELTPRDLRGELVDHTLTTPVIEVAKDARTAKAVWNSPGHEAHRFFWVDGSPRIAFWYWCKYAVDFIRTEHGWRIWHLAVHQTFAADYDKSVVAGEAPPEPPMPTGWAAPDEPAADSTVYDAQRAPRLIPVPPEPYDTFE</sequence>
<dbReference type="RefSeq" id="WP_052743047.1">
    <property type="nucleotide sequence ID" value="NZ_LAVA02000066.1"/>
</dbReference>
<feature type="region of interest" description="Disordered" evidence="1">
    <location>
        <begin position="168"/>
        <end position="189"/>
    </location>
</feature>
<dbReference type="InterPro" id="IPR037401">
    <property type="entry name" value="SnoaL-like"/>
</dbReference>
<dbReference type="Pfam" id="PF13577">
    <property type="entry name" value="SnoaL_4"/>
    <property type="match status" value="1"/>
</dbReference>
<dbReference type="InterPro" id="IPR032710">
    <property type="entry name" value="NTF2-like_dom_sf"/>
</dbReference>
<feature type="domain" description="SnoaL-like" evidence="2">
    <location>
        <begin position="12"/>
        <end position="151"/>
    </location>
</feature>
<gene>
    <name evidence="3" type="ORF">WN71_025770</name>
</gene>
<dbReference type="SUPFAM" id="SSF54427">
    <property type="entry name" value="NTF2-like"/>
    <property type="match status" value="1"/>
</dbReference>
<evidence type="ECO:0000259" key="2">
    <source>
        <dbReference type="Pfam" id="PF13577"/>
    </source>
</evidence>
<evidence type="ECO:0000256" key="1">
    <source>
        <dbReference type="SAM" id="MobiDB-lite"/>
    </source>
</evidence>
<evidence type="ECO:0000313" key="4">
    <source>
        <dbReference type="Proteomes" id="UP000034196"/>
    </source>
</evidence>
<organism evidence="3 4">
    <name type="scientific">Streptomyces mangrovisoli</name>
    <dbReference type="NCBI Taxonomy" id="1428628"/>
    <lineage>
        <taxon>Bacteria</taxon>
        <taxon>Bacillati</taxon>
        <taxon>Actinomycetota</taxon>
        <taxon>Actinomycetes</taxon>
        <taxon>Kitasatosporales</taxon>
        <taxon>Streptomycetaceae</taxon>
        <taxon>Streptomyces</taxon>
    </lineage>
</organism>
<dbReference type="Proteomes" id="UP000034196">
    <property type="component" value="Unassembled WGS sequence"/>
</dbReference>
<evidence type="ECO:0000313" key="3">
    <source>
        <dbReference type="EMBL" id="OIJ65012.1"/>
    </source>
</evidence>
<dbReference type="AlphaFoldDB" id="A0A1J4NU03"/>